<organism evidence="2 3">
    <name type="scientific">Plakobranchus ocellatus</name>
    <dbReference type="NCBI Taxonomy" id="259542"/>
    <lineage>
        <taxon>Eukaryota</taxon>
        <taxon>Metazoa</taxon>
        <taxon>Spiralia</taxon>
        <taxon>Lophotrochozoa</taxon>
        <taxon>Mollusca</taxon>
        <taxon>Gastropoda</taxon>
        <taxon>Heterobranchia</taxon>
        <taxon>Euthyneura</taxon>
        <taxon>Panpulmonata</taxon>
        <taxon>Sacoglossa</taxon>
        <taxon>Placobranchoidea</taxon>
        <taxon>Plakobranchidae</taxon>
        <taxon>Plakobranchus</taxon>
    </lineage>
</organism>
<dbReference type="Proteomes" id="UP000735302">
    <property type="component" value="Unassembled WGS sequence"/>
</dbReference>
<proteinExistence type="predicted"/>
<feature type="region of interest" description="Disordered" evidence="1">
    <location>
        <begin position="75"/>
        <end position="104"/>
    </location>
</feature>
<dbReference type="EMBL" id="BLXT01002664">
    <property type="protein sequence ID" value="GFN96247.1"/>
    <property type="molecule type" value="Genomic_DNA"/>
</dbReference>
<sequence>MSKKNLYKQTTVDRTNKTVDSLPVHKVLRLSGHLSGQGAGGGFRTYNKRMPAVPRVDLLSTVPSMPQNCRCWTKKMESHGRQHSSSCSPMELQHYRSRKRQRAR</sequence>
<evidence type="ECO:0000313" key="3">
    <source>
        <dbReference type="Proteomes" id="UP000735302"/>
    </source>
</evidence>
<gene>
    <name evidence="2" type="ORF">PoB_002275300</name>
</gene>
<comment type="caution">
    <text evidence="2">The sequence shown here is derived from an EMBL/GenBank/DDBJ whole genome shotgun (WGS) entry which is preliminary data.</text>
</comment>
<dbReference type="AlphaFoldDB" id="A0AAV3ZP55"/>
<name>A0AAV3ZP55_9GAST</name>
<keyword evidence="3" id="KW-1185">Reference proteome</keyword>
<reference evidence="2 3" key="1">
    <citation type="journal article" date="2021" name="Elife">
        <title>Chloroplast acquisition without the gene transfer in kleptoplastic sea slugs, Plakobranchus ocellatus.</title>
        <authorList>
            <person name="Maeda T."/>
            <person name="Takahashi S."/>
            <person name="Yoshida T."/>
            <person name="Shimamura S."/>
            <person name="Takaki Y."/>
            <person name="Nagai Y."/>
            <person name="Toyoda A."/>
            <person name="Suzuki Y."/>
            <person name="Arimoto A."/>
            <person name="Ishii H."/>
            <person name="Satoh N."/>
            <person name="Nishiyama T."/>
            <person name="Hasebe M."/>
            <person name="Maruyama T."/>
            <person name="Minagawa J."/>
            <person name="Obokata J."/>
            <person name="Shigenobu S."/>
        </authorList>
    </citation>
    <scope>NUCLEOTIDE SEQUENCE [LARGE SCALE GENOMIC DNA]</scope>
</reference>
<protein>
    <submittedName>
        <fullName evidence="2">Uncharacterized protein</fullName>
    </submittedName>
</protein>
<feature type="compositionally biased region" description="Basic residues" evidence="1">
    <location>
        <begin position="95"/>
        <end position="104"/>
    </location>
</feature>
<evidence type="ECO:0000313" key="2">
    <source>
        <dbReference type="EMBL" id="GFN96247.1"/>
    </source>
</evidence>
<accession>A0AAV3ZP55</accession>
<evidence type="ECO:0000256" key="1">
    <source>
        <dbReference type="SAM" id="MobiDB-lite"/>
    </source>
</evidence>